<dbReference type="GO" id="GO:0016787">
    <property type="term" value="F:hydrolase activity"/>
    <property type="evidence" value="ECO:0007669"/>
    <property type="project" value="UniProtKB-KW"/>
</dbReference>
<dbReference type="AlphaFoldDB" id="A0A0C3J4B1"/>
<evidence type="ECO:0000256" key="2">
    <source>
        <dbReference type="ARBA" id="ARBA00022741"/>
    </source>
</evidence>
<dbReference type="GO" id="GO:0016020">
    <property type="term" value="C:membrane"/>
    <property type="evidence" value="ECO:0007669"/>
    <property type="project" value="InterPro"/>
</dbReference>
<dbReference type="GO" id="GO:0005525">
    <property type="term" value="F:GTP binding"/>
    <property type="evidence" value="ECO:0007669"/>
    <property type="project" value="UniProtKB-KW"/>
</dbReference>
<dbReference type="InterPro" id="IPR030385">
    <property type="entry name" value="G_IRG_dom"/>
</dbReference>
<accession>A0A0C3J4B1</accession>
<dbReference type="InterPro" id="IPR027417">
    <property type="entry name" value="P-loop_NTPase"/>
</dbReference>
<keyword evidence="3" id="KW-0378">Hydrolase</keyword>
<organism evidence="6 7">
    <name type="scientific">Pisolithus tinctorius Marx 270</name>
    <dbReference type="NCBI Taxonomy" id="870435"/>
    <lineage>
        <taxon>Eukaryota</taxon>
        <taxon>Fungi</taxon>
        <taxon>Dikarya</taxon>
        <taxon>Basidiomycota</taxon>
        <taxon>Agaricomycotina</taxon>
        <taxon>Agaricomycetes</taxon>
        <taxon>Agaricomycetidae</taxon>
        <taxon>Boletales</taxon>
        <taxon>Sclerodermatineae</taxon>
        <taxon>Pisolithaceae</taxon>
        <taxon>Pisolithus</taxon>
    </lineage>
</organism>
<dbReference type="InParanoid" id="A0A0C3J4B1"/>
<evidence type="ECO:0000256" key="4">
    <source>
        <dbReference type="ARBA" id="ARBA00023134"/>
    </source>
</evidence>
<evidence type="ECO:0000256" key="1">
    <source>
        <dbReference type="ARBA" id="ARBA00005429"/>
    </source>
</evidence>
<sequence length="279" mass="31250">MLCMIIQSLRVVTNPTLKAIARAQEEAEERLRRGVQSVGLPTPEEVAAAKARVQHQDRLFHFAVAGVAGSGKSSLVNALRGLRNSDSGAAPTGVVETTITIVPYRDSNHRLPFVWYDIPVAGTLSQPGWQYFNNQGLFIFDCIIVLVGERFTQMDTAILENCQRFQIPTYIVRSKADVHIRSLMSDMGYDSDDDDESQHETMYNAARQRYISDSWATVQKNLRDAMIPPQKVYLVSNKVLLSAVKEHILPKTALDEMELLKDLLEEACGRRCVAPEDRA</sequence>
<protein>
    <recommendedName>
        <fullName evidence="5">IRG-type G domain-containing protein</fullName>
    </recommendedName>
</protein>
<dbReference type="InterPro" id="IPR007743">
    <property type="entry name" value="Immunity-related_GTPase-like"/>
</dbReference>
<feature type="domain" description="IRG-type G" evidence="5">
    <location>
        <begin position="58"/>
        <end position="256"/>
    </location>
</feature>
<evidence type="ECO:0000313" key="6">
    <source>
        <dbReference type="EMBL" id="KIO03898.1"/>
    </source>
</evidence>
<evidence type="ECO:0000256" key="3">
    <source>
        <dbReference type="ARBA" id="ARBA00022801"/>
    </source>
</evidence>
<reference evidence="6 7" key="1">
    <citation type="submission" date="2014-04" db="EMBL/GenBank/DDBJ databases">
        <authorList>
            <consortium name="DOE Joint Genome Institute"/>
            <person name="Kuo A."/>
            <person name="Kohler A."/>
            <person name="Costa M.D."/>
            <person name="Nagy L.G."/>
            <person name="Floudas D."/>
            <person name="Copeland A."/>
            <person name="Barry K.W."/>
            <person name="Cichocki N."/>
            <person name="Veneault-Fourrey C."/>
            <person name="LaButti K."/>
            <person name="Lindquist E.A."/>
            <person name="Lipzen A."/>
            <person name="Lundell T."/>
            <person name="Morin E."/>
            <person name="Murat C."/>
            <person name="Sun H."/>
            <person name="Tunlid A."/>
            <person name="Henrissat B."/>
            <person name="Grigoriev I.V."/>
            <person name="Hibbett D.S."/>
            <person name="Martin F."/>
            <person name="Nordberg H.P."/>
            <person name="Cantor M.N."/>
            <person name="Hua S.X."/>
        </authorList>
    </citation>
    <scope>NUCLEOTIDE SEQUENCE [LARGE SCALE GENOMIC DNA]</scope>
    <source>
        <strain evidence="6 7">Marx 270</strain>
    </source>
</reference>
<evidence type="ECO:0000259" key="5">
    <source>
        <dbReference type="PROSITE" id="PS51716"/>
    </source>
</evidence>
<dbReference type="PANTHER" id="PTHR32341">
    <property type="entry name" value="INTERFERON-INDUCIBLE GTPASE"/>
    <property type="match status" value="1"/>
</dbReference>
<gene>
    <name evidence="6" type="ORF">M404DRAFT_610246</name>
</gene>
<dbReference type="Proteomes" id="UP000054217">
    <property type="component" value="Unassembled WGS sequence"/>
</dbReference>
<dbReference type="HOGENOM" id="CLU_034479_1_0_1"/>
<name>A0A0C3J4B1_PISTI</name>
<dbReference type="EMBL" id="KN831974">
    <property type="protein sequence ID" value="KIO03898.1"/>
    <property type="molecule type" value="Genomic_DNA"/>
</dbReference>
<proteinExistence type="inferred from homology"/>
<keyword evidence="4" id="KW-0342">GTP-binding</keyword>
<reference evidence="7" key="2">
    <citation type="submission" date="2015-01" db="EMBL/GenBank/DDBJ databases">
        <title>Evolutionary Origins and Diversification of the Mycorrhizal Mutualists.</title>
        <authorList>
            <consortium name="DOE Joint Genome Institute"/>
            <consortium name="Mycorrhizal Genomics Consortium"/>
            <person name="Kohler A."/>
            <person name="Kuo A."/>
            <person name="Nagy L.G."/>
            <person name="Floudas D."/>
            <person name="Copeland A."/>
            <person name="Barry K.W."/>
            <person name="Cichocki N."/>
            <person name="Veneault-Fourrey C."/>
            <person name="LaButti K."/>
            <person name="Lindquist E.A."/>
            <person name="Lipzen A."/>
            <person name="Lundell T."/>
            <person name="Morin E."/>
            <person name="Murat C."/>
            <person name="Riley R."/>
            <person name="Ohm R."/>
            <person name="Sun H."/>
            <person name="Tunlid A."/>
            <person name="Henrissat B."/>
            <person name="Grigoriev I.V."/>
            <person name="Hibbett D.S."/>
            <person name="Martin F."/>
        </authorList>
    </citation>
    <scope>NUCLEOTIDE SEQUENCE [LARGE SCALE GENOMIC DNA]</scope>
    <source>
        <strain evidence="7">Marx 270</strain>
    </source>
</reference>
<dbReference type="PROSITE" id="PS51716">
    <property type="entry name" value="G_IRG"/>
    <property type="match status" value="1"/>
</dbReference>
<keyword evidence="7" id="KW-1185">Reference proteome</keyword>
<dbReference type="InterPro" id="IPR051515">
    <property type="entry name" value="IRG"/>
</dbReference>
<dbReference type="STRING" id="870435.A0A0C3J4B1"/>
<keyword evidence="2" id="KW-0547">Nucleotide-binding</keyword>
<comment type="similarity">
    <text evidence="1">Belongs to the TRAFAC class dynamin-like GTPase superfamily. IRG family.</text>
</comment>
<dbReference type="OrthoDB" id="422720at2759"/>
<dbReference type="Pfam" id="PF05049">
    <property type="entry name" value="IIGP"/>
    <property type="match status" value="1"/>
</dbReference>
<dbReference type="PANTHER" id="PTHR32341:SF10">
    <property type="entry name" value="INTERFERON-INDUCIBLE GTPASE 5"/>
    <property type="match status" value="1"/>
</dbReference>
<dbReference type="Gene3D" id="3.40.50.300">
    <property type="entry name" value="P-loop containing nucleotide triphosphate hydrolases"/>
    <property type="match status" value="1"/>
</dbReference>
<evidence type="ECO:0000313" key="7">
    <source>
        <dbReference type="Proteomes" id="UP000054217"/>
    </source>
</evidence>
<dbReference type="SUPFAM" id="SSF52540">
    <property type="entry name" value="P-loop containing nucleoside triphosphate hydrolases"/>
    <property type="match status" value="1"/>
</dbReference>